<organism evidence="1 2">
    <name type="scientific">Mycolicibacterium phlei DSM 43239 = CCUG 21000</name>
    <dbReference type="NCBI Taxonomy" id="1226750"/>
    <lineage>
        <taxon>Bacteria</taxon>
        <taxon>Bacillati</taxon>
        <taxon>Actinomycetota</taxon>
        <taxon>Actinomycetes</taxon>
        <taxon>Mycobacteriales</taxon>
        <taxon>Mycobacteriaceae</taxon>
        <taxon>Mycolicibacterium</taxon>
    </lineage>
</organism>
<dbReference type="AlphaFoldDB" id="A0A5N5VBL6"/>
<dbReference type="Proteomes" id="UP000325690">
    <property type="component" value="Unassembled WGS sequence"/>
</dbReference>
<dbReference type="GeneID" id="74301415"/>
<evidence type="ECO:0000313" key="1">
    <source>
        <dbReference type="EMBL" id="KAB7759352.1"/>
    </source>
</evidence>
<accession>A0A5N5VBL6</accession>
<dbReference type="EMBL" id="ANBP01000002">
    <property type="protein sequence ID" value="KAB7759352.1"/>
    <property type="molecule type" value="Genomic_DNA"/>
</dbReference>
<proteinExistence type="predicted"/>
<name>A0A5N5VBL6_MYCPH</name>
<dbReference type="Pfam" id="PF12077">
    <property type="entry name" value="DUF3556"/>
    <property type="match status" value="1"/>
</dbReference>
<keyword evidence="2" id="KW-1185">Reference proteome</keyword>
<evidence type="ECO:0000313" key="2">
    <source>
        <dbReference type="Proteomes" id="UP000325690"/>
    </source>
</evidence>
<sequence length="209" mass="23176">MALLMAVLLATIAVGNLCPTKVSFLPGMRYYAGNWDISTWCLTESATGKIQKHANGIGLLQHKALESIAGPEGTDIVMHRGLAFRAMYAHGRAVLTLLNRVIPAGREHEYTVIEGEMVAAYALGWSFGDGHLHNECLIRALHERCRFEPGEVRVIIIDGQPIQRQRQEYRLVDAATGEFERGTFDVADLVVRQPWQDDVPVRVISGARV</sequence>
<reference evidence="1 2" key="1">
    <citation type="submission" date="2012-10" db="EMBL/GenBank/DDBJ databases">
        <title>The draft sequence of the Mycobacterium pheli genome.</title>
        <authorList>
            <person name="Pettersson B.M.F."/>
            <person name="Das S."/>
            <person name="Dasgupta S."/>
            <person name="Bhattacharya A."/>
            <person name="Kirsebom L.A."/>
        </authorList>
    </citation>
    <scope>NUCLEOTIDE SEQUENCE [LARGE SCALE GENOMIC DNA]</scope>
    <source>
        <strain evidence="1 2">CCUG 21000</strain>
    </source>
</reference>
<dbReference type="InterPro" id="IPR021941">
    <property type="entry name" value="DUF3556_TM"/>
</dbReference>
<protein>
    <submittedName>
        <fullName evidence="1">Uncharacterized protein</fullName>
    </submittedName>
</protein>
<comment type="caution">
    <text evidence="1">The sequence shown here is derived from an EMBL/GenBank/DDBJ whole genome shotgun (WGS) entry which is preliminary data.</text>
</comment>
<gene>
    <name evidence="1" type="ORF">MPHL21000_03545</name>
</gene>
<dbReference type="RefSeq" id="WP_236715814.1">
    <property type="nucleotide sequence ID" value="NZ_ANBO01000042.1"/>
</dbReference>